<protein>
    <submittedName>
        <fullName evidence="2">Uncharacterized protein</fullName>
    </submittedName>
</protein>
<reference evidence="1 4" key="2">
    <citation type="submission" date="2018-08" db="EMBL/GenBank/DDBJ databases">
        <title>Complete genome of the Arcobacter molluscorum type strain LMG 25693.</title>
        <authorList>
            <person name="Miller W.G."/>
            <person name="Yee E."/>
            <person name="Bono J.L."/>
        </authorList>
    </citation>
    <scope>NUCLEOTIDE SEQUENCE [LARGE SCALE GENOMIC DNA]</scope>
    <source>
        <strain evidence="1 4">CECT 7696</strain>
    </source>
</reference>
<dbReference type="Proteomes" id="UP000221222">
    <property type="component" value="Unassembled WGS sequence"/>
</dbReference>
<evidence type="ECO:0000313" key="1">
    <source>
        <dbReference type="EMBL" id="AXX93426.1"/>
    </source>
</evidence>
<dbReference type="RefSeq" id="WP_099342721.1">
    <property type="nucleotide sequence ID" value="NZ_CP032098.1"/>
</dbReference>
<dbReference type="EMBL" id="CP032098">
    <property type="protein sequence ID" value="AXX93426.1"/>
    <property type="molecule type" value="Genomic_DNA"/>
</dbReference>
<reference evidence="2 3" key="1">
    <citation type="submission" date="2017-09" db="EMBL/GenBank/DDBJ databases">
        <title>Arcobacter canalis sp. nov., a new species isolated from a water canal contaminated with urban sewage.</title>
        <authorList>
            <person name="Perez-Cataluna A."/>
            <person name="Salas-Masso N."/>
            <person name="Figueras M.J."/>
        </authorList>
    </citation>
    <scope>NUCLEOTIDE SEQUENCE [LARGE SCALE GENOMIC DNA]</scope>
    <source>
        <strain evidence="2 3">F98-3</strain>
    </source>
</reference>
<proteinExistence type="predicted"/>
<organism evidence="2 3">
    <name type="scientific">Malaciobacter molluscorum LMG 25693</name>
    <dbReference type="NCBI Taxonomy" id="870501"/>
    <lineage>
        <taxon>Bacteria</taxon>
        <taxon>Pseudomonadati</taxon>
        <taxon>Campylobacterota</taxon>
        <taxon>Epsilonproteobacteria</taxon>
        <taxon>Campylobacterales</taxon>
        <taxon>Arcobacteraceae</taxon>
        <taxon>Malaciobacter</taxon>
    </lineage>
</organism>
<sequence length="90" mass="10998">MERRNWSLEALSELRYIDSLDSYNKAQQLVVWNNKYLFSNEITDFDLELKDLQDLSELFFKNIKFLKEYKEIIKKELDKLVKLKEFAKNK</sequence>
<evidence type="ECO:0000313" key="4">
    <source>
        <dbReference type="Proteomes" id="UP000262712"/>
    </source>
</evidence>
<evidence type="ECO:0000313" key="2">
    <source>
        <dbReference type="EMBL" id="PHO17829.1"/>
    </source>
</evidence>
<dbReference type="AlphaFoldDB" id="A0A2G1DH45"/>
<dbReference type="KEGG" id="amol:AMOL_2484"/>
<name>A0A2G1DH45_9BACT</name>
<dbReference type="EMBL" id="NXFY01000012">
    <property type="protein sequence ID" value="PHO17829.1"/>
    <property type="molecule type" value="Genomic_DNA"/>
</dbReference>
<evidence type="ECO:0000313" key="3">
    <source>
        <dbReference type="Proteomes" id="UP000221222"/>
    </source>
</evidence>
<dbReference type="Proteomes" id="UP000262712">
    <property type="component" value="Chromosome"/>
</dbReference>
<accession>A0A2G1DH45</accession>
<gene>
    <name evidence="1" type="ORF">AMOL_2484</name>
    <name evidence="2" type="ORF">CPU12_08705</name>
</gene>
<keyword evidence="3" id="KW-1185">Reference proteome</keyword>